<dbReference type="Pfam" id="PF00586">
    <property type="entry name" value="AIRS"/>
    <property type="match status" value="1"/>
</dbReference>
<dbReference type="Gene3D" id="3.90.650.10">
    <property type="entry name" value="PurM-like C-terminal domain"/>
    <property type="match status" value="1"/>
</dbReference>
<gene>
    <name evidence="4" type="ORF">HMPREF1705_02995</name>
</gene>
<reference evidence="5" key="1">
    <citation type="submission" date="2012-09" db="EMBL/GenBank/DDBJ databases">
        <authorList>
            <person name="Weinstock G."/>
            <person name="Sodergren E."/>
            <person name="Clifton S."/>
            <person name="Fulton L."/>
            <person name="Fulton B."/>
            <person name="Courtney L."/>
            <person name="Fronick C."/>
            <person name="Harrison M."/>
            <person name="Strong C."/>
            <person name="Farmer C."/>
            <person name="Delehaunty K."/>
            <person name="Markovic C."/>
            <person name="Hall O."/>
            <person name="Minx P."/>
            <person name="Tomlinson C."/>
            <person name="Mitreva M."/>
            <person name="Nelson J."/>
            <person name="Hou S."/>
            <person name="Wollam A."/>
            <person name="Pepin K.H."/>
            <person name="Johnson M."/>
            <person name="Bhonagiri V."/>
            <person name="Nash W.E."/>
            <person name="Suruliraj S."/>
            <person name="Warren W."/>
            <person name="Chinwalla A."/>
            <person name="Mardis E.R."/>
            <person name="Wilson R.K."/>
        </authorList>
    </citation>
    <scope>NUCLEOTIDE SEQUENCE [LARGE SCALE GENOMIC DNA]</scope>
    <source>
        <strain evidence="5">OS1</strain>
    </source>
</reference>
<dbReference type="InterPro" id="IPR016188">
    <property type="entry name" value="PurM-like_N"/>
</dbReference>
<name>A0A0T5XBW9_9BACT</name>
<dbReference type="OrthoDB" id="153904at2"/>
<dbReference type="STRING" id="592015.HMPREF1705_02995"/>
<feature type="domain" description="PurM-like C-terminal" evidence="3">
    <location>
        <begin position="156"/>
        <end position="303"/>
    </location>
</feature>
<dbReference type="SUPFAM" id="SSF56042">
    <property type="entry name" value="PurM C-terminal domain-like"/>
    <property type="match status" value="1"/>
</dbReference>
<dbReference type="GO" id="GO:0051604">
    <property type="term" value="P:protein maturation"/>
    <property type="evidence" value="ECO:0007669"/>
    <property type="project" value="TreeGrafter"/>
</dbReference>
<dbReference type="eggNOG" id="COG0309">
    <property type="taxonomic scope" value="Bacteria"/>
</dbReference>
<evidence type="ECO:0000313" key="4">
    <source>
        <dbReference type="EMBL" id="KRT35746.1"/>
    </source>
</evidence>
<evidence type="ECO:0008006" key="6">
    <source>
        <dbReference type="Google" id="ProtNLM"/>
    </source>
</evidence>
<dbReference type="EMBL" id="ACJX03000001">
    <property type="protein sequence ID" value="KRT35746.1"/>
    <property type="molecule type" value="Genomic_DNA"/>
</dbReference>
<dbReference type="RefSeq" id="WP_009201551.1">
    <property type="nucleotide sequence ID" value="NZ_ACJX03000001.1"/>
</dbReference>
<dbReference type="InterPro" id="IPR011854">
    <property type="entry name" value="HypE"/>
</dbReference>
<dbReference type="InterPro" id="IPR036676">
    <property type="entry name" value="PurM-like_C_sf"/>
</dbReference>
<accession>A0A0T5XBW9</accession>
<dbReference type="Gene3D" id="3.30.1330.10">
    <property type="entry name" value="PurM-like, N-terminal domain"/>
    <property type="match status" value="1"/>
</dbReference>
<dbReference type="PANTHER" id="PTHR30303:SF4">
    <property type="entry name" value="HYDROGENASE EXPRESSION_FORMATION PROTEIN HYPE"/>
    <property type="match status" value="1"/>
</dbReference>
<evidence type="ECO:0000313" key="5">
    <source>
        <dbReference type="Proteomes" id="UP000005273"/>
    </source>
</evidence>
<dbReference type="AlphaFoldDB" id="A0A0T5XBW9"/>
<evidence type="ECO:0000256" key="1">
    <source>
        <dbReference type="ARBA" id="ARBA00006243"/>
    </source>
</evidence>
<dbReference type="InterPro" id="IPR036921">
    <property type="entry name" value="PurM-like_N_sf"/>
</dbReference>
<dbReference type="SUPFAM" id="SSF55326">
    <property type="entry name" value="PurM N-terminal domain-like"/>
    <property type="match status" value="1"/>
</dbReference>
<comment type="caution">
    <text evidence="4">The sequence shown here is derived from an EMBL/GenBank/DDBJ whole genome shotgun (WGS) entry which is preliminary data.</text>
</comment>
<dbReference type="PANTHER" id="PTHR30303">
    <property type="entry name" value="HYDROGENASE ISOENZYMES FORMATION PROTEIN HYPE"/>
    <property type="match status" value="1"/>
</dbReference>
<dbReference type="Pfam" id="PF02769">
    <property type="entry name" value="AIRS_C"/>
    <property type="match status" value="1"/>
</dbReference>
<feature type="domain" description="PurM-like N-terminal" evidence="2">
    <location>
        <begin position="39"/>
        <end position="145"/>
    </location>
</feature>
<evidence type="ECO:0000259" key="2">
    <source>
        <dbReference type="Pfam" id="PF00586"/>
    </source>
</evidence>
<organism evidence="4 5">
    <name type="scientific">Acetomicrobium hydrogeniformans ATCC BAA-1850</name>
    <dbReference type="NCBI Taxonomy" id="592015"/>
    <lineage>
        <taxon>Bacteria</taxon>
        <taxon>Thermotogati</taxon>
        <taxon>Synergistota</taxon>
        <taxon>Synergistia</taxon>
        <taxon>Synergistales</taxon>
        <taxon>Acetomicrobiaceae</taxon>
        <taxon>Acetomicrobium</taxon>
    </lineage>
</organism>
<sequence length="325" mass="34791">MTKGFSISVGKVPPHLLQPLLKGLRGLHRDEVLVGPQIGEDAAVVGWPAGAFLMATSDPIVGAVKGAGNLLVNVNANDIASKGGDPAYMLVVLILPATMTLDDATSLMKEVNEEAKKIGVAVIGGHTEFSDRYEHPIMVGTMLGMGYRVLRASSIRPGDVLLLTKHVGLEGMTILANDREDLLADLLSPYEIEEVKGWASMLSVLPEARLLRDLAAFMHDPTEGGVMGGISEIVSLTSLKVKLNTDTFPLHPITKKVSLALGFDPLYLISSGVLLAVLSPDKVEIAEERLRKAGIRCSVVGSFECEGLGAQDFMAKEELWRMLSL</sequence>
<evidence type="ECO:0000259" key="3">
    <source>
        <dbReference type="Pfam" id="PF02769"/>
    </source>
</evidence>
<dbReference type="InterPro" id="IPR010918">
    <property type="entry name" value="PurM-like_C_dom"/>
</dbReference>
<dbReference type="Proteomes" id="UP000005273">
    <property type="component" value="Unassembled WGS sequence"/>
</dbReference>
<protein>
    <recommendedName>
        <fullName evidence="6">Hydrogenase expression/formation protein HypE</fullName>
    </recommendedName>
</protein>
<keyword evidence="5" id="KW-1185">Reference proteome</keyword>
<proteinExistence type="inferred from homology"/>
<comment type="similarity">
    <text evidence="1">Belongs to the HypE family.</text>
</comment>